<evidence type="ECO:0000313" key="2">
    <source>
        <dbReference type="EMBL" id="WYJ87796.1"/>
    </source>
</evidence>
<keyword evidence="1" id="KW-1133">Transmembrane helix</keyword>
<dbReference type="EMBL" id="CP147248">
    <property type="protein sequence ID" value="WYJ87796.1"/>
    <property type="molecule type" value="Genomic_DNA"/>
</dbReference>
<keyword evidence="3" id="KW-1185">Reference proteome</keyword>
<evidence type="ECO:0000313" key="3">
    <source>
        <dbReference type="Proteomes" id="UP000195080"/>
    </source>
</evidence>
<organism evidence="2 3">
    <name type="scientific">Candidatus Enterococcus lemimoniae</name>
    <dbReference type="NCBI Taxonomy" id="1834167"/>
    <lineage>
        <taxon>Bacteria</taxon>
        <taxon>Bacillati</taxon>
        <taxon>Bacillota</taxon>
        <taxon>Bacilli</taxon>
        <taxon>Lactobacillales</taxon>
        <taxon>Enterococcaceae</taxon>
        <taxon>Enterococcus</taxon>
    </lineage>
</organism>
<protein>
    <submittedName>
        <fullName evidence="2">Niacin transporter</fullName>
    </submittedName>
</protein>
<accession>A0ABZ2T8U2</accession>
<proteinExistence type="predicted"/>
<name>A0ABZ2T8U2_9ENTE</name>
<reference evidence="3" key="1">
    <citation type="submission" date="2017-05" db="EMBL/GenBank/DDBJ databases">
        <title>The Genome Sequence of EEnterococcus faecalis 9F2_4866.</title>
        <authorList>
            <consortium name="The Broad Institute Genomics Platform"/>
            <consortium name="The Broad Institute Genomic Center for Infectious Diseases"/>
            <person name="Earl A."/>
            <person name="Manson A."/>
            <person name="Schwartman J."/>
            <person name="Gilmore M."/>
            <person name="Abouelleil A."/>
            <person name="Cao P."/>
            <person name="Chapman S."/>
            <person name="Cusick C."/>
            <person name="Shea T."/>
            <person name="Young S."/>
            <person name="Neafsey D."/>
            <person name="Nusbaum C."/>
            <person name="Birren B."/>
        </authorList>
    </citation>
    <scope>NUCLEOTIDE SEQUENCE [LARGE SCALE GENOMIC DNA]</scope>
    <source>
        <strain evidence="3">12C11_DIV0727</strain>
    </source>
</reference>
<sequence length="210" mass="23214">MKKNSVRHLTIAALLVAMGIIIPMVMPRIVIGPASFTLASHVPLFLAMFFSPGVAVAVSLGTGFGFFLSATPIIALRALSHLLFALIGAFYLQKYPTIVLTKHKFVLFNGRFQLFNFVIGLIHSAAELAVVSVFYTMGNMPETYYARGYMYSIFLLMGIGGLIHSLIDYNIAYFVANALSKQFDIPVFSQAKKLEQVKTDILPQEIEPQQ</sequence>
<dbReference type="Proteomes" id="UP000195080">
    <property type="component" value="Chromosome"/>
</dbReference>
<feature type="transmembrane region" description="Helical" evidence="1">
    <location>
        <begin position="12"/>
        <end position="31"/>
    </location>
</feature>
<feature type="transmembrane region" description="Helical" evidence="1">
    <location>
        <begin position="74"/>
        <end position="92"/>
    </location>
</feature>
<feature type="transmembrane region" description="Helical" evidence="1">
    <location>
        <begin position="112"/>
        <end position="136"/>
    </location>
</feature>
<feature type="transmembrane region" description="Helical" evidence="1">
    <location>
        <begin position="43"/>
        <end position="67"/>
    </location>
</feature>
<feature type="transmembrane region" description="Helical" evidence="1">
    <location>
        <begin position="148"/>
        <end position="167"/>
    </location>
</feature>
<dbReference type="RefSeq" id="WP_086445011.1">
    <property type="nucleotide sequence ID" value="NZ_CP147248.1"/>
</dbReference>
<gene>
    <name evidence="2" type="ORF">A5866_002920</name>
</gene>
<keyword evidence="1" id="KW-0812">Transmembrane</keyword>
<keyword evidence="1" id="KW-0472">Membrane</keyword>
<evidence type="ECO:0000256" key="1">
    <source>
        <dbReference type="SAM" id="Phobius"/>
    </source>
</evidence>